<keyword evidence="3" id="KW-0472">Membrane</keyword>
<evidence type="ECO:0000256" key="2">
    <source>
        <dbReference type="ARBA" id="ARBA00023287"/>
    </source>
</evidence>
<dbReference type="RefSeq" id="WP_042534124.1">
    <property type="nucleotide sequence ID" value="NZ_JXTG01000002.1"/>
</dbReference>
<evidence type="ECO:0000313" key="5">
    <source>
        <dbReference type="Proteomes" id="UP000032047"/>
    </source>
</evidence>
<gene>
    <name evidence="4" type="ORF">JV16_00544</name>
</gene>
<keyword evidence="2" id="KW-0178">Competence</keyword>
<protein>
    <submittedName>
        <fullName evidence="4">Tfp pilus assembly protein PilW</fullName>
    </submittedName>
</protein>
<dbReference type="AlphaFoldDB" id="A0A0D0HRV1"/>
<dbReference type="InterPro" id="IPR012902">
    <property type="entry name" value="N_methyl_site"/>
</dbReference>
<dbReference type="PATRIC" id="fig|265546.4.peg.562"/>
<dbReference type="NCBIfam" id="TIGR02532">
    <property type="entry name" value="IV_pilin_GFxxxE"/>
    <property type="match status" value="1"/>
</dbReference>
<dbReference type="EMBL" id="JXTG01000002">
    <property type="protein sequence ID" value="KIP21997.1"/>
    <property type="molecule type" value="Genomic_DNA"/>
</dbReference>
<dbReference type="SUPFAM" id="SSF54523">
    <property type="entry name" value="Pili subunits"/>
    <property type="match status" value="1"/>
</dbReference>
<comment type="caution">
    <text evidence="4">The sequence shown here is derived from an EMBL/GenBank/DDBJ whole genome shotgun (WGS) entry which is preliminary data.</text>
</comment>
<keyword evidence="3" id="KW-1133">Transmembrane helix</keyword>
<dbReference type="GO" id="GO:0009986">
    <property type="term" value="C:cell surface"/>
    <property type="evidence" value="ECO:0007669"/>
    <property type="project" value="UniProtKB-SubCell"/>
</dbReference>
<dbReference type="Proteomes" id="UP000032047">
    <property type="component" value="Unassembled WGS sequence"/>
</dbReference>
<evidence type="ECO:0000256" key="3">
    <source>
        <dbReference type="SAM" id="Phobius"/>
    </source>
</evidence>
<reference evidence="4 5" key="1">
    <citation type="submission" date="2015-01" db="EMBL/GenBank/DDBJ databases">
        <title>Genome sequence of Anoxybacillus ayderensis strain AB04.</title>
        <authorList>
            <person name="Belduz A.O."/>
            <person name="Canakci S."/>
            <person name="Chan K.-G."/>
            <person name="Kahar U.M."/>
            <person name="Yaakob A.S."/>
            <person name="Chan C.S."/>
            <person name="Goh K.M."/>
        </authorList>
    </citation>
    <scope>NUCLEOTIDE SEQUENCE [LARGE SCALE GENOMIC DNA]</scope>
    <source>
        <strain evidence="4 5">AB04</strain>
    </source>
</reference>
<proteinExistence type="predicted"/>
<feature type="transmembrane region" description="Helical" evidence="3">
    <location>
        <begin position="12"/>
        <end position="33"/>
    </location>
</feature>
<keyword evidence="3" id="KW-0812">Transmembrane</keyword>
<accession>A0A0D0HRV1</accession>
<comment type="subcellular location">
    <subcellularLocation>
        <location evidence="1">Cell surface</location>
    </subcellularLocation>
</comment>
<organism evidence="4 5">
    <name type="scientific">Anoxybacillus ayderensis</name>
    <dbReference type="NCBI Taxonomy" id="265546"/>
    <lineage>
        <taxon>Bacteria</taxon>
        <taxon>Bacillati</taxon>
        <taxon>Bacillota</taxon>
        <taxon>Bacilli</taxon>
        <taxon>Bacillales</taxon>
        <taxon>Anoxybacillaceae</taxon>
        <taxon>Anoxybacillus</taxon>
    </lineage>
</organism>
<dbReference type="Pfam" id="PF07963">
    <property type="entry name" value="N_methyl"/>
    <property type="match status" value="1"/>
</dbReference>
<sequence>MNVFANERGLTLIELLVGLAITSIIAASAYGVFTAGTKAYKRIGIENQLRSEADILMTTIFNELYTLAPDGLKKDESNNYTLTFVNQVKKEIDTNTGLVEEKEKGNETLQIMIDASTETLQMNGKQITTPNLRIIPEQSTFTYTCIREQQNVCKSGIISIRLSVQDNDHRNPDDPLYIEPFTLQSQFGF</sequence>
<keyword evidence="5" id="KW-1185">Reference proteome</keyword>
<dbReference type="InterPro" id="IPR045584">
    <property type="entry name" value="Pilin-like"/>
</dbReference>
<name>A0A0D0HRV1_9BACL</name>
<evidence type="ECO:0000313" key="4">
    <source>
        <dbReference type="EMBL" id="KIP21997.1"/>
    </source>
</evidence>
<dbReference type="GO" id="GO:0030420">
    <property type="term" value="P:establishment of competence for transformation"/>
    <property type="evidence" value="ECO:0007669"/>
    <property type="project" value="UniProtKB-KW"/>
</dbReference>
<dbReference type="PROSITE" id="PS00409">
    <property type="entry name" value="PROKAR_NTER_METHYL"/>
    <property type="match status" value="1"/>
</dbReference>
<evidence type="ECO:0000256" key="1">
    <source>
        <dbReference type="ARBA" id="ARBA00004241"/>
    </source>
</evidence>